<dbReference type="SUPFAM" id="SSF55331">
    <property type="entry name" value="Tautomerase/MIF"/>
    <property type="match status" value="1"/>
</dbReference>
<dbReference type="Pfam" id="PF14552">
    <property type="entry name" value="Tautomerase_2"/>
    <property type="match status" value="1"/>
</dbReference>
<dbReference type="RefSeq" id="WP_248145593.1">
    <property type="nucleotide sequence ID" value="NZ_BAAAOF010000002.1"/>
</dbReference>
<reference evidence="2" key="1">
    <citation type="journal article" date="2019" name="Int. J. Syst. Evol. Microbiol.">
        <title>The Global Catalogue of Microorganisms (GCM) 10K type strain sequencing project: providing services to taxonomists for standard genome sequencing and annotation.</title>
        <authorList>
            <consortium name="The Broad Institute Genomics Platform"/>
            <consortium name="The Broad Institute Genome Sequencing Center for Infectious Disease"/>
            <person name="Wu L."/>
            <person name="Ma J."/>
        </authorList>
    </citation>
    <scope>NUCLEOTIDE SEQUENCE [LARGE SCALE GENOMIC DNA]</scope>
    <source>
        <strain evidence="2">JCM 14900</strain>
    </source>
</reference>
<dbReference type="Proteomes" id="UP001501343">
    <property type="component" value="Unassembled WGS sequence"/>
</dbReference>
<evidence type="ECO:0000313" key="1">
    <source>
        <dbReference type="EMBL" id="GAA1917558.1"/>
    </source>
</evidence>
<name>A0ABP5ASL8_9MICO</name>
<dbReference type="EMBL" id="BAAAOF010000002">
    <property type="protein sequence ID" value="GAA1917558.1"/>
    <property type="molecule type" value="Genomic_DNA"/>
</dbReference>
<dbReference type="PANTHER" id="PTHR38460">
    <property type="entry name" value="TAUTOMERASE YOLI-RELATED"/>
    <property type="match status" value="1"/>
</dbReference>
<dbReference type="Gene3D" id="3.30.429.10">
    <property type="entry name" value="Macrophage Migration Inhibitory Factor"/>
    <property type="match status" value="1"/>
</dbReference>
<dbReference type="InterPro" id="IPR014347">
    <property type="entry name" value="Tautomerase/MIF_sf"/>
</dbReference>
<accession>A0ABP5ASL8</accession>
<evidence type="ECO:0008006" key="3">
    <source>
        <dbReference type="Google" id="ProtNLM"/>
    </source>
</evidence>
<protein>
    <recommendedName>
        <fullName evidence="3">Tautomerase family protein</fullName>
    </recommendedName>
</protein>
<gene>
    <name evidence="1" type="ORF">GCM10009775_07500</name>
</gene>
<evidence type="ECO:0000313" key="2">
    <source>
        <dbReference type="Proteomes" id="UP001501343"/>
    </source>
</evidence>
<comment type="caution">
    <text evidence="1">The sequence shown here is derived from an EMBL/GenBank/DDBJ whole genome shotgun (WGS) entry which is preliminary data.</text>
</comment>
<proteinExistence type="predicted"/>
<dbReference type="InterPro" id="IPR037479">
    <property type="entry name" value="Tauto_MSAD"/>
</dbReference>
<keyword evidence="2" id="KW-1185">Reference proteome</keyword>
<sequence length="123" mass="13638">MPHARVDLHSTYRDRLPQLSEALLAGMVKGFDMPATDLFHIFRLHEKGELVFGTAYPEPNREDIIFIEILASIGYASTAKKHEALVAIADEIEKIGIPRDNLLLHVIEVPAGDWYSPGFAGVA</sequence>
<dbReference type="PANTHER" id="PTHR38460:SF1">
    <property type="entry name" value="TAUTOMERASE YOLI-RELATED"/>
    <property type="match status" value="1"/>
</dbReference>
<organism evidence="1 2">
    <name type="scientific">Microbacterium aoyamense</name>
    <dbReference type="NCBI Taxonomy" id="344166"/>
    <lineage>
        <taxon>Bacteria</taxon>
        <taxon>Bacillati</taxon>
        <taxon>Actinomycetota</taxon>
        <taxon>Actinomycetes</taxon>
        <taxon>Micrococcales</taxon>
        <taxon>Microbacteriaceae</taxon>
        <taxon>Microbacterium</taxon>
    </lineage>
</organism>